<comment type="caution">
    <text evidence="3">The sequence shown here is derived from an EMBL/GenBank/DDBJ whole genome shotgun (WGS) entry which is preliminary data.</text>
</comment>
<reference evidence="3 4" key="1">
    <citation type="submission" date="2024-01" db="EMBL/GenBank/DDBJ databases">
        <title>The genomes of 5 underutilized Papilionoideae crops provide insights into root nodulation and disease resistanc.</title>
        <authorList>
            <person name="Jiang F."/>
        </authorList>
    </citation>
    <scope>NUCLEOTIDE SEQUENCE [LARGE SCALE GENOMIC DNA]</scope>
    <source>
        <strain evidence="3">JINMINGXINNONG_FW02</strain>
        <tissue evidence="3">Leaves</tissue>
    </source>
</reference>
<dbReference type="Proteomes" id="UP001374584">
    <property type="component" value="Unassembled WGS sequence"/>
</dbReference>
<feature type="compositionally biased region" description="Polar residues" evidence="1">
    <location>
        <begin position="1"/>
        <end position="10"/>
    </location>
</feature>
<keyword evidence="4" id="KW-1185">Reference proteome</keyword>
<keyword evidence="2" id="KW-1133">Transmembrane helix</keyword>
<evidence type="ECO:0000256" key="1">
    <source>
        <dbReference type="SAM" id="MobiDB-lite"/>
    </source>
</evidence>
<protein>
    <submittedName>
        <fullName evidence="3">Uncharacterized protein</fullName>
    </submittedName>
</protein>
<gene>
    <name evidence="3" type="ORF">VNO80_21029</name>
</gene>
<evidence type="ECO:0000313" key="3">
    <source>
        <dbReference type="EMBL" id="KAK7346508.1"/>
    </source>
</evidence>
<sequence length="95" mass="10581">MKEHQSNPWTALNEGHKQESGLPQLWRRLSICCSSKTGYQLRQVAVPENDDRPPFVISLAVILAGFAFRSLLNSTFRSVLEKIFGDSEAVCANSS</sequence>
<feature type="region of interest" description="Disordered" evidence="1">
    <location>
        <begin position="1"/>
        <end position="20"/>
    </location>
</feature>
<feature type="transmembrane region" description="Helical" evidence="2">
    <location>
        <begin position="55"/>
        <end position="72"/>
    </location>
</feature>
<proteinExistence type="predicted"/>
<name>A0AAN9M780_PHACN</name>
<dbReference type="EMBL" id="JAYMYR010000008">
    <property type="protein sequence ID" value="KAK7346508.1"/>
    <property type="molecule type" value="Genomic_DNA"/>
</dbReference>
<evidence type="ECO:0000313" key="4">
    <source>
        <dbReference type="Proteomes" id="UP001374584"/>
    </source>
</evidence>
<accession>A0AAN9M780</accession>
<keyword evidence="2" id="KW-0472">Membrane</keyword>
<dbReference type="AlphaFoldDB" id="A0AAN9M780"/>
<organism evidence="3 4">
    <name type="scientific">Phaseolus coccineus</name>
    <name type="common">Scarlet runner bean</name>
    <name type="synonym">Phaseolus multiflorus</name>
    <dbReference type="NCBI Taxonomy" id="3886"/>
    <lineage>
        <taxon>Eukaryota</taxon>
        <taxon>Viridiplantae</taxon>
        <taxon>Streptophyta</taxon>
        <taxon>Embryophyta</taxon>
        <taxon>Tracheophyta</taxon>
        <taxon>Spermatophyta</taxon>
        <taxon>Magnoliopsida</taxon>
        <taxon>eudicotyledons</taxon>
        <taxon>Gunneridae</taxon>
        <taxon>Pentapetalae</taxon>
        <taxon>rosids</taxon>
        <taxon>fabids</taxon>
        <taxon>Fabales</taxon>
        <taxon>Fabaceae</taxon>
        <taxon>Papilionoideae</taxon>
        <taxon>50 kb inversion clade</taxon>
        <taxon>NPAAA clade</taxon>
        <taxon>indigoferoid/millettioid clade</taxon>
        <taxon>Phaseoleae</taxon>
        <taxon>Phaseolus</taxon>
    </lineage>
</organism>
<keyword evidence="2" id="KW-0812">Transmembrane</keyword>
<evidence type="ECO:0000256" key="2">
    <source>
        <dbReference type="SAM" id="Phobius"/>
    </source>
</evidence>